<comment type="subunit">
    <text evidence="5">Homopolymer.</text>
</comment>
<name>A0A1M6L2V6_9BACL</name>
<dbReference type="FunFam" id="1.10.286.10:FF:000001">
    <property type="entry name" value="GTP cyclohydrolase 1"/>
    <property type="match status" value="1"/>
</dbReference>
<dbReference type="GO" id="GO:0003934">
    <property type="term" value="F:GTP cyclohydrolase I activity"/>
    <property type="evidence" value="ECO:0007669"/>
    <property type="project" value="UniProtKB-UniRule"/>
</dbReference>
<dbReference type="GO" id="GO:0005525">
    <property type="term" value="F:GTP binding"/>
    <property type="evidence" value="ECO:0007669"/>
    <property type="project" value="UniProtKB-KW"/>
</dbReference>
<dbReference type="PROSITE" id="PS00860">
    <property type="entry name" value="GTP_CYCLOHYDROL_1_2"/>
    <property type="match status" value="1"/>
</dbReference>
<comment type="catalytic activity">
    <reaction evidence="1 5">
        <text>GTP + H2O = 7,8-dihydroneopterin 3'-triphosphate + formate + H(+)</text>
        <dbReference type="Rhea" id="RHEA:17473"/>
        <dbReference type="ChEBI" id="CHEBI:15377"/>
        <dbReference type="ChEBI" id="CHEBI:15378"/>
        <dbReference type="ChEBI" id="CHEBI:15740"/>
        <dbReference type="ChEBI" id="CHEBI:37565"/>
        <dbReference type="ChEBI" id="CHEBI:58462"/>
        <dbReference type="EC" id="3.5.4.16"/>
    </reaction>
</comment>
<keyword evidence="8" id="KW-1185">Reference proteome</keyword>
<dbReference type="InterPro" id="IPR043133">
    <property type="entry name" value="GTP-CH-I_C/QueF"/>
</dbReference>
<evidence type="ECO:0000259" key="6">
    <source>
        <dbReference type="Pfam" id="PF01227"/>
    </source>
</evidence>
<keyword evidence="5" id="KW-0547">Nucleotide-binding</keyword>
<dbReference type="GO" id="GO:0005737">
    <property type="term" value="C:cytoplasm"/>
    <property type="evidence" value="ECO:0007669"/>
    <property type="project" value="TreeGrafter"/>
</dbReference>
<gene>
    <name evidence="5" type="primary">folE</name>
    <name evidence="7" type="ORF">SAMN05443507_10284</name>
</gene>
<dbReference type="GO" id="GO:0006730">
    <property type="term" value="P:one-carbon metabolic process"/>
    <property type="evidence" value="ECO:0007669"/>
    <property type="project" value="UniProtKB-UniRule"/>
</dbReference>
<comment type="similarity">
    <text evidence="5">Belongs to the GTP cyclohydrolase I family.</text>
</comment>
<keyword evidence="4 5" id="KW-0378">Hydrolase</keyword>
<comment type="pathway">
    <text evidence="2 5">Cofactor biosynthesis; 7,8-dihydroneopterin triphosphate biosynthesis; 7,8-dihydroneopterin triphosphate from GTP: step 1/1.</text>
</comment>
<dbReference type="STRING" id="1830138.SAMN05443507_10284"/>
<evidence type="ECO:0000256" key="1">
    <source>
        <dbReference type="ARBA" id="ARBA00001052"/>
    </source>
</evidence>
<keyword evidence="5" id="KW-0342">GTP-binding</keyword>
<dbReference type="HAMAP" id="MF_00223">
    <property type="entry name" value="FolE"/>
    <property type="match status" value="1"/>
</dbReference>
<reference evidence="8" key="1">
    <citation type="submission" date="2016-11" db="EMBL/GenBank/DDBJ databases">
        <authorList>
            <person name="Varghese N."/>
            <person name="Submissions S."/>
        </authorList>
    </citation>
    <scope>NUCLEOTIDE SEQUENCE [LARGE SCALE GENOMIC DNA]</scope>
    <source>
        <strain evidence="8">USBA-503</strain>
    </source>
</reference>
<dbReference type="InterPro" id="IPR018234">
    <property type="entry name" value="GTP_CycHdrlase_I_CS"/>
</dbReference>
<organism evidence="7 8">
    <name type="scientific">Alicyclobacillus tolerans</name>
    <dbReference type="NCBI Taxonomy" id="90970"/>
    <lineage>
        <taxon>Bacteria</taxon>
        <taxon>Bacillati</taxon>
        <taxon>Bacillota</taxon>
        <taxon>Bacilli</taxon>
        <taxon>Bacillales</taxon>
        <taxon>Alicyclobacillaceae</taxon>
        <taxon>Alicyclobacillus</taxon>
    </lineage>
</organism>
<dbReference type="NCBIfam" id="TIGR00063">
    <property type="entry name" value="folE"/>
    <property type="match status" value="1"/>
</dbReference>
<dbReference type="InterPro" id="IPR043134">
    <property type="entry name" value="GTP-CH-I_N"/>
</dbReference>
<feature type="binding site" evidence="5">
    <location>
        <position position="178"/>
    </location>
    <ligand>
        <name>Zn(2+)</name>
        <dbReference type="ChEBI" id="CHEBI:29105"/>
    </ligand>
</feature>
<dbReference type="NCBIfam" id="NF006826">
    <property type="entry name" value="PRK09347.1-3"/>
    <property type="match status" value="1"/>
</dbReference>
<evidence type="ECO:0000256" key="2">
    <source>
        <dbReference type="ARBA" id="ARBA00005080"/>
    </source>
</evidence>
<sequence>MAQIKRSKALQSVATFAEDTAAIEMKRHRPTVDREKVEEAIRMLLEAVGENPNREGLLDTPARVARMYEEIFAGLHHNPSEELSARFHVDHDELVFVKDIPFYSMCEHHLLPFFGVAHVAYLPSGGVVTGLSKLARLVDMVAKRPQVQERMTNMIVDVLMQEMEPAGAMVVIEAEHLCMNMRGIKKPGSKTLTIAARGEFQEHPERREEILQMIRYAH</sequence>
<dbReference type="UniPathway" id="UPA00848">
    <property type="reaction ID" value="UER00151"/>
</dbReference>
<dbReference type="EC" id="3.5.4.16" evidence="5"/>
<evidence type="ECO:0000256" key="5">
    <source>
        <dbReference type="HAMAP-Rule" id="MF_00223"/>
    </source>
</evidence>
<dbReference type="AlphaFoldDB" id="A0A1M6L2V6"/>
<dbReference type="Gene3D" id="1.10.286.10">
    <property type="match status" value="1"/>
</dbReference>
<keyword evidence="5" id="KW-0479">Metal-binding</keyword>
<dbReference type="GO" id="GO:0006729">
    <property type="term" value="P:tetrahydrobiopterin biosynthetic process"/>
    <property type="evidence" value="ECO:0007669"/>
    <property type="project" value="TreeGrafter"/>
</dbReference>
<dbReference type="NCBIfam" id="NF006825">
    <property type="entry name" value="PRK09347.1-2"/>
    <property type="match status" value="1"/>
</dbReference>
<dbReference type="SUPFAM" id="SSF55620">
    <property type="entry name" value="Tetrahydrobiopterin biosynthesis enzymes-like"/>
    <property type="match status" value="1"/>
</dbReference>
<feature type="binding site" evidence="5">
    <location>
        <position position="109"/>
    </location>
    <ligand>
        <name>Zn(2+)</name>
        <dbReference type="ChEBI" id="CHEBI:29105"/>
    </ligand>
</feature>
<dbReference type="InterPro" id="IPR001474">
    <property type="entry name" value="GTP_CycHdrlase_I"/>
</dbReference>
<keyword evidence="3 5" id="KW-0554">One-carbon metabolism</keyword>
<dbReference type="Proteomes" id="UP000184016">
    <property type="component" value="Unassembled WGS sequence"/>
</dbReference>
<evidence type="ECO:0000256" key="3">
    <source>
        <dbReference type="ARBA" id="ARBA00022563"/>
    </source>
</evidence>
<feature type="binding site" evidence="5">
    <location>
        <position position="106"/>
    </location>
    <ligand>
        <name>Zn(2+)</name>
        <dbReference type="ChEBI" id="CHEBI:29105"/>
    </ligand>
</feature>
<dbReference type="FunFam" id="3.30.1130.10:FF:000001">
    <property type="entry name" value="GTP cyclohydrolase 1"/>
    <property type="match status" value="1"/>
</dbReference>
<proteinExistence type="inferred from homology"/>
<dbReference type="EMBL" id="FRAF01000002">
    <property type="protein sequence ID" value="SHJ65527.1"/>
    <property type="molecule type" value="Genomic_DNA"/>
</dbReference>
<dbReference type="PROSITE" id="PS00859">
    <property type="entry name" value="GTP_CYCLOHYDROL_1_1"/>
    <property type="match status" value="1"/>
</dbReference>
<protein>
    <recommendedName>
        <fullName evidence="5">GTP cyclohydrolase 1</fullName>
        <ecNumber evidence="5">3.5.4.16</ecNumber>
    </recommendedName>
    <alternativeName>
        <fullName evidence="5">GTP cyclohydrolase I</fullName>
        <shortName evidence="5">GTP-CH-I</shortName>
    </alternativeName>
</protein>
<dbReference type="Pfam" id="PF01227">
    <property type="entry name" value="GTP_cyclohydroI"/>
    <property type="match status" value="1"/>
</dbReference>
<evidence type="ECO:0000313" key="7">
    <source>
        <dbReference type="EMBL" id="SHJ65527.1"/>
    </source>
</evidence>
<dbReference type="InterPro" id="IPR020602">
    <property type="entry name" value="GTP_CycHdrlase_I_dom"/>
</dbReference>
<dbReference type="Gene3D" id="3.30.1130.10">
    <property type="match status" value="1"/>
</dbReference>
<evidence type="ECO:0000256" key="4">
    <source>
        <dbReference type="ARBA" id="ARBA00022801"/>
    </source>
</evidence>
<evidence type="ECO:0000313" key="8">
    <source>
        <dbReference type="Proteomes" id="UP000184016"/>
    </source>
</evidence>
<keyword evidence="5" id="KW-0862">Zinc</keyword>
<accession>A0A1M6L2V6</accession>
<dbReference type="GO" id="GO:0008270">
    <property type="term" value="F:zinc ion binding"/>
    <property type="evidence" value="ECO:0007669"/>
    <property type="project" value="UniProtKB-UniRule"/>
</dbReference>
<dbReference type="PANTHER" id="PTHR11109:SF7">
    <property type="entry name" value="GTP CYCLOHYDROLASE 1"/>
    <property type="match status" value="1"/>
</dbReference>
<dbReference type="GO" id="GO:0046654">
    <property type="term" value="P:tetrahydrofolate biosynthetic process"/>
    <property type="evidence" value="ECO:0007669"/>
    <property type="project" value="UniProtKB-UniRule"/>
</dbReference>
<feature type="domain" description="GTP cyclohydrolase I" evidence="6">
    <location>
        <begin position="38"/>
        <end position="215"/>
    </location>
</feature>
<dbReference type="PANTHER" id="PTHR11109">
    <property type="entry name" value="GTP CYCLOHYDROLASE I"/>
    <property type="match status" value="1"/>
</dbReference>